<reference evidence="1 2" key="1">
    <citation type="submission" date="2024-03" db="EMBL/GenBank/DDBJ databases">
        <title>Community enrichment and isolation of bacterial strains for fucoidan degradation.</title>
        <authorList>
            <person name="Sichert A."/>
        </authorList>
    </citation>
    <scope>NUCLEOTIDE SEQUENCE [LARGE SCALE GENOMIC DNA]</scope>
    <source>
        <strain evidence="1 2">AS12</strain>
    </source>
</reference>
<evidence type="ECO:0000313" key="1">
    <source>
        <dbReference type="EMBL" id="MEM5498124.1"/>
    </source>
</evidence>
<accession>A0ABU9SW74</accession>
<organism evidence="1 2">
    <name type="scientific">Paraglaciecola mesophila</name>
    <dbReference type="NCBI Taxonomy" id="197222"/>
    <lineage>
        <taxon>Bacteria</taxon>
        <taxon>Pseudomonadati</taxon>
        <taxon>Pseudomonadota</taxon>
        <taxon>Gammaproteobacteria</taxon>
        <taxon>Alteromonadales</taxon>
        <taxon>Alteromonadaceae</taxon>
        <taxon>Paraglaciecola</taxon>
    </lineage>
</organism>
<evidence type="ECO:0008006" key="3">
    <source>
        <dbReference type="Google" id="ProtNLM"/>
    </source>
</evidence>
<keyword evidence="2" id="KW-1185">Reference proteome</keyword>
<gene>
    <name evidence="1" type="ORF">WNY77_12010</name>
</gene>
<sequence length="124" mass="13411">MDNNGKVAVTVGINTLLDRWGLTESEKVAILGFASDADLNCFIKSPSTLNISPALEQRLSLILNIHAELRLIFSNPMNVYGFMTMINNNSPFLGKKPIELASQSAEGLNAVYKAISFTGSGDFS</sequence>
<name>A0ABU9SW74_9ALTE</name>
<dbReference type="Proteomes" id="UP001461163">
    <property type="component" value="Unassembled WGS sequence"/>
</dbReference>
<evidence type="ECO:0000313" key="2">
    <source>
        <dbReference type="Proteomes" id="UP001461163"/>
    </source>
</evidence>
<protein>
    <recommendedName>
        <fullName evidence="3">Antitoxin Xre/MbcA/ParS-like toxin-binding domain-containing protein</fullName>
    </recommendedName>
</protein>
<dbReference type="RefSeq" id="WP_342881823.1">
    <property type="nucleotide sequence ID" value="NZ_JBBMQS010000006.1"/>
</dbReference>
<proteinExistence type="predicted"/>
<comment type="caution">
    <text evidence="1">The sequence shown here is derived from an EMBL/GenBank/DDBJ whole genome shotgun (WGS) entry which is preliminary data.</text>
</comment>
<dbReference type="EMBL" id="JBBMQS010000006">
    <property type="protein sequence ID" value="MEM5498124.1"/>
    <property type="molecule type" value="Genomic_DNA"/>
</dbReference>